<name>A0AA35VAB6_LACSI</name>
<organism evidence="3 4">
    <name type="scientific">Lactuca saligna</name>
    <name type="common">Willowleaf lettuce</name>
    <dbReference type="NCBI Taxonomy" id="75948"/>
    <lineage>
        <taxon>Eukaryota</taxon>
        <taxon>Viridiplantae</taxon>
        <taxon>Streptophyta</taxon>
        <taxon>Embryophyta</taxon>
        <taxon>Tracheophyta</taxon>
        <taxon>Spermatophyta</taxon>
        <taxon>Magnoliopsida</taxon>
        <taxon>eudicotyledons</taxon>
        <taxon>Gunneridae</taxon>
        <taxon>Pentapetalae</taxon>
        <taxon>asterids</taxon>
        <taxon>campanulids</taxon>
        <taxon>Asterales</taxon>
        <taxon>Asteraceae</taxon>
        <taxon>Cichorioideae</taxon>
        <taxon>Cichorieae</taxon>
        <taxon>Lactucinae</taxon>
        <taxon>Lactuca</taxon>
    </lineage>
</organism>
<reference evidence="3" key="1">
    <citation type="submission" date="2023-04" db="EMBL/GenBank/DDBJ databases">
        <authorList>
            <person name="Vijverberg K."/>
            <person name="Xiong W."/>
            <person name="Schranz E."/>
        </authorList>
    </citation>
    <scope>NUCLEOTIDE SEQUENCE</scope>
</reference>
<keyword evidence="2" id="KW-0812">Transmembrane</keyword>
<feature type="compositionally biased region" description="Polar residues" evidence="1">
    <location>
        <begin position="120"/>
        <end position="150"/>
    </location>
</feature>
<accession>A0AA35VAB6</accession>
<keyword evidence="2" id="KW-1133">Transmembrane helix</keyword>
<dbReference type="AlphaFoldDB" id="A0AA35VAB6"/>
<evidence type="ECO:0000256" key="2">
    <source>
        <dbReference type="SAM" id="Phobius"/>
    </source>
</evidence>
<evidence type="ECO:0000313" key="3">
    <source>
        <dbReference type="EMBL" id="CAI9267920.1"/>
    </source>
</evidence>
<dbReference type="PANTHER" id="PTHR35469:SF4">
    <property type="entry name" value="TRANSMEMBRANE PROTEIN"/>
    <property type="match status" value="1"/>
</dbReference>
<feature type="region of interest" description="Disordered" evidence="1">
    <location>
        <begin position="29"/>
        <end position="156"/>
    </location>
</feature>
<dbReference type="EMBL" id="OX465077">
    <property type="protein sequence ID" value="CAI9267920.1"/>
    <property type="molecule type" value="Genomic_DNA"/>
</dbReference>
<feature type="transmembrane region" description="Helical" evidence="2">
    <location>
        <begin position="253"/>
        <end position="274"/>
    </location>
</feature>
<dbReference type="PANTHER" id="PTHR35469">
    <property type="entry name" value="TRANSMEMBRANE PROTEIN"/>
    <property type="match status" value="1"/>
</dbReference>
<sequence>MATNGGTVRDAAARRRRIAERGAERLALITGRAQSTSLSSSPLPPSVVESHHSSTAPCPPSIPRNPDQFPLLDEHNDSPSITKPASDDVKNDVQITEISVEAPSAPIKTQSFPNPNPNPTTITKQSPPINTSNNPHKSKSQTNLGQTLTPNRLRPAITSSQNTRTYCSIIAALLVLLSYAGFPILGNNSIKYIILTRPLVLLLLTNITLVVAPVLLEKVNREGHRGSLTGEVGGFGDQLGMALEWGMLMKSGLSALFIDCSVYSVVVVCGMSFLKKFGW</sequence>
<gene>
    <name evidence="3" type="ORF">LSALG_LOCUS8376</name>
</gene>
<proteinExistence type="predicted"/>
<feature type="transmembrane region" description="Helical" evidence="2">
    <location>
        <begin position="198"/>
        <end position="216"/>
    </location>
</feature>
<dbReference type="Proteomes" id="UP001177003">
    <property type="component" value="Chromosome 1"/>
</dbReference>
<keyword evidence="2" id="KW-0472">Membrane</keyword>
<feature type="transmembrane region" description="Helical" evidence="2">
    <location>
        <begin position="168"/>
        <end position="186"/>
    </location>
</feature>
<keyword evidence="4" id="KW-1185">Reference proteome</keyword>
<protein>
    <submittedName>
        <fullName evidence="3">Uncharacterized protein</fullName>
    </submittedName>
</protein>
<evidence type="ECO:0000256" key="1">
    <source>
        <dbReference type="SAM" id="MobiDB-lite"/>
    </source>
</evidence>
<evidence type="ECO:0000313" key="4">
    <source>
        <dbReference type="Proteomes" id="UP001177003"/>
    </source>
</evidence>